<organism evidence="3 4">
    <name type="scientific">Tetrahymena thermophila (strain SB210)</name>
    <dbReference type="NCBI Taxonomy" id="312017"/>
    <lineage>
        <taxon>Eukaryota</taxon>
        <taxon>Sar</taxon>
        <taxon>Alveolata</taxon>
        <taxon>Ciliophora</taxon>
        <taxon>Intramacronucleata</taxon>
        <taxon>Oligohymenophorea</taxon>
        <taxon>Hymenostomatida</taxon>
        <taxon>Tetrahymenina</taxon>
        <taxon>Tetrahymenidae</taxon>
        <taxon>Tetrahymena</taxon>
    </lineage>
</organism>
<dbReference type="HOGENOM" id="CLU_415343_0_0_1"/>
<evidence type="ECO:0000256" key="1">
    <source>
        <dbReference type="SAM" id="Coils"/>
    </source>
</evidence>
<dbReference type="InParanoid" id="Q22DY4"/>
<dbReference type="AlphaFoldDB" id="Q22DY4"/>
<dbReference type="GeneID" id="7843392"/>
<evidence type="ECO:0000313" key="3">
    <source>
        <dbReference type="EMBL" id="EAR83528.2"/>
    </source>
</evidence>
<keyword evidence="1" id="KW-0175">Coiled coil</keyword>
<keyword evidence="4" id="KW-1185">Reference proteome</keyword>
<evidence type="ECO:0000313" key="4">
    <source>
        <dbReference type="Proteomes" id="UP000009168"/>
    </source>
</evidence>
<dbReference type="Proteomes" id="UP000009168">
    <property type="component" value="Unassembled WGS sequence"/>
</dbReference>
<gene>
    <name evidence="3" type="ORF">TTHERM_00925750</name>
</gene>
<name>Q22DY4_TETTS</name>
<dbReference type="KEGG" id="tet:TTHERM_00925750"/>
<reference evidence="4" key="1">
    <citation type="journal article" date="2006" name="PLoS Biol.">
        <title>Macronuclear genome sequence of the ciliate Tetrahymena thermophila, a model eukaryote.</title>
        <authorList>
            <person name="Eisen J.A."/>
            <person name="Coyne R.S."/>
            <person name="Wu M."/>
            <person name="Wu D."/>
            <person name="Thiagarajan M."/>
            <person name="Wortman J.R."/>
            <person name="Badger J.H."/>
            <person name="Ren Q."/>
            <person name="Amedeo P."/>
            <person name="Jones K.M."/>
            <person name="Tallon L.J."/>
            <person name="Delcher A.L."/>
            <person name="Salzberg S.L."/>
            <person name="Silva J.C."/>
            <person name="Haas B.J."/>
            <person name="Majoros W.H."/>
            <person name="Farzad M."/>
            <person name="Carlton J.M."/>
            <person name="Smith R.K. Jr."/>
            <person name="Garg J."/>
            <person name="Pearlman R.E."/>
            <person name="Karrer K.M."/>
            <person name="Sun L."/>
            <person name="Manning G."/>
            <person name="Elde N.C."/>
            <person name="Turkewitz A.P."/>
            <person name="Asai D.J."/>
            <person name="Wilkes D.E."/>
            <person name="Wang Y."/>
            <person name="Cai H."/>
            <person name="Collins K."/>
            <person name="Stewart B.A."/>
            <person name="Lee S.R."/>
            <person name="Wilamowska K."/>
            <person name="Weinberg Z."/>
            <person name="Ruzzo W.L."/>
            <person name="Wloga D."/>
            <person name="Gaertig J."/>
            <person name="Frankel J."/>
            <person name="Tsao C.-C."/>
            <person name="Gorovsky M.A."/>
            <person name="Keeling P.J."/>
            <person name="Waller R.F."/>
            <person name="Patron N.J."/>
            <person name="Cherry J.M."/>
            <person name="Stover N.A."/>
            <person name="Krieger C.J."/>
            <person name="del Toro C."/>
            <person name="Ryder H.F."/>
            <person name="Williamson S.C."/>
            <person name="Barbeau R.A."/>
            <person name="Hamilton E.P."/>
            <person name="Orias E."/>
        </authorList>
    </citation>
    <scope>NUCLEOTIDE SEQUENCE [LARGE SCALE GENOMIC DNA]</scope>
    <source>
        <strain evidence="4">SB210</strain>
    </source>
</reference>
<feature type="region of interest" description="Disordered" evidence="2">
    <location>
        <begin position="514"/>
        <end position="538"/>
    </location>
</feature>
<dbReference type="RefSeq" id="XP_001031191.2">
    <property type="nucleotide sequence ID" value="XM_001031191.2"/>
</dbReference>
<feature type="compositionally biased region" description="Polar residues" evidence="2">
    <location>
        <begin position="514"/>
        <end position="535"/>
    </location>
</feature>
<evidence type="ECO:0000256" key="2">
    <source>
        <dbReference type="SAM" id="MobiDB-lite"/>
    </source>
</evidence>
<proteinExistence type="predicted"/>
<sequence>MSFQAKLNLQLNQNSTGVKSLNSTASNFRSSSHQPSSLQLQHDLITQIYSNQQVNQIKSTLAKVDTIKNMNTHNNSSLIAGQHMFSSIGNSKIQNISQNTVSKDTEQTISQQQQGELEQKHAQQIPIPQITLNNGLQLTQNNRKSIQNKLSNESLMQDFKNQKRISYSHKALNFSPSNQNKQAKNIHLNIGANFQQSQRNSFANNNLSHNNQQQNSIQSTLLQQIQQQSGSGAQWSSSQSPLQNSSISQANSQIQQINFQHVKGVFSPMKSLFKNQNTTDFTQSHAQFNKTFQIQPHSATGNPSALQQLYLQQIPQQPNQQVQSAKNKDLKGPFFFPSSKKQQIIPSNTAVNGSNFSNTNKSIRNASIQELQSYQAPYHTQNQLQTHNSLVSETVFTKGSANNLDLNLLKLEREQLKERIDKLDSEKFDLNKLLTISNQIKDLAILQLKRLIEQKAPINLFENDCFKNILQMEQQYVQESLSQADSLTNLVKQSPNSKALAEFRKASLIKQNQQPIEDIQSYKSTSQQPRSSLPTSPKRKIHFDKVKDKVIQISSFDKTGKNKTKFSNNDSNNMNKTTNVSQNTGNNLSNNLTHQNSLANQVSGHSSSNITLYNHKFSSEDNTKNTSQIIGMIQPAIMIQEELQKIKLRMIEVLKLKSQCPMCSKKSISLKPHEEVAQNAIQKNQINSPSIQQKGFKFTIQRKSECINLNDIQKINYGTDSEKDKIKSYR</sequence>
<accession>Q22DY4</accession>
<feature type="coiled-coil region" evidence="1">
    <location>
        <begin position="406"/>
        <end position="433"/>
    </location>
</feature>
<feature type="region of interest" description="Disordered" evidence="2">
    <location>
        <begin position="228"/>
        <end position="249"/>
    </location>
</feature>
<protein>
    <submittedName>
        <fullName evidence="3">Uncharacterized protein</fullName>
    </submittedName>
</protein>
<dbReference type="EMBL" id="GG662513">
    <property type="protein sequence ID" value="EAR83528.2"/>
    <property type="molecule type" value="Genomic_DNA"/>
</dbReference>